<protein>
    <submittedName>
        <fullName evidence="1">Uncharacterized protein</fullName>
    </submittedName>
</protein>
<gene>
    <name evidence="1" type="ORF">S01H1_61787</name>
</gene>
<accession>X0XNG4</accession>
<evidence type="ECO:0000313" key="1">
    <source>
        <dbReference type="EMBL" id="GAG36882.1"/>
    </source>
</evidence>
<dbReference type="EMBL" id="BARS01040546">
    <property type="protein sequence ID" value="GAG36882.1"/>
    <property type="molecule type" value="Genomic_DNA"/>
</dbReference>
<comment type="caution">
    <text evidence="1">The sequence shown here is derived from an EMBL/GenBank/DDBJ whole genome shotgun (WGS) entry which is preliminary data.</text>
</comment>
<name>X0XNG4_9ZZZZ</name>
<dbReference type="AlphaFoldDB" id="X0XNG4"/>
<proteinExistence type="predicted"/>
<feature type="non-terminal residue" evidence="1">
    <location>
        <position position="121"/>
    </location>
</feature>
<reference evidence="1" key="1">
    <citation type="journal article" date="2014" name="Front. Microbiol.">
        <title>High frequency of phylogenetically diverse reductive dehalogenase-homologous genes in deep subseafloor sedimentary metagenomes.</title>
        <authorList>
            <person name="Kawai M."/>
            <person name="Futagami T."/>
            <person name="Toyoda A."/>
            <person name="Takaki Y."/>
            <person name="Nishi S."/>
            <person name="Hori S."/>
            <person name="Arai W."/>
            <person name="Tsubouchi T."/>
            <person name="Morono Y."/>
            <person name="Uchiyama I."/>
            <person name="Ito T."/>
            <person name="Fujiyama A."/>
            <person name="Inagaki F."/>
            <person name="Takami H."/>
        </authorList>
    </citation>
    <scope>NUCLEOTIDE SEQUENCE</scope>
    <source>
        <strain evidence="1">Expedition CK06-06</strain>
    </source>
</reference>
<sequence>MIFVDQFEPVEIESVIQQSVDTIRGSFNTKGLPDYTWIAIDGHRIGVSRKQAGEMLSSLDDVEMQLRKDMLSVDEMYLLNEGVFNGALVYKRPGTQVWHLSKDRKFLIQGHKFGASIALFY</sequence>
<organism evidence="1">
    <name type="scientific">marine sediment metagenome</name>
    <dbReference type="NCBI Taxonomy" id="412755"/>
    <lineage>
        <taxon>unclassified sequences</taxon>
        <taxon>metagenomes</taxon>
        <taxon>ecological metagenomes</taxon>
    </lineage>
</organism>